<sequence>MSISLSTTSASGPLLLRRTAAITDDEFRELRDFIYTKCGIWVDEKRKYLFENRFGKRLGELGLKSFGDYLRLLRHDPGRDKELQQVYELVTTNETSLYRDLKQLDGFKAHILQPLLAERRKAGRLEINIWSAGCSSGEEPYTLAIMLHEELGVDIRRWKIQITGCDLSPAMVAKARAGVYADYAFKTTPETIKKKYFTVVKDGLKVAPHVASLTSFSVVNLNDILAVKRIPKSHVVFCRNVIIYFDDAMKKKVVGSFYENLAPGGFLVLGHSETLHKISSAFRPKFISGAVAYQKI</sequence>
<evidence type="ECO:0000259" key="6">
    <source>
        <dbReference type="PROSITE" id="PS50123"/>
    </source>
</evidence>
<dbReference type="InterPro" id="IPR050903">
    <property type="entry name" value="Bact_Chemotaxis_MeTrfase"/>
</dbReference>
<dbReference type="PIRSF" id="PIRSF000410">
    <property type="entry name" value="CheR"/>
    <property type="match status" value="1"/>
</dbReference>
<keyword evidence="3 7" id="KW-0489">Methyltransferase</keyword>
<evidence type="ECO:0000256" key="1">
    <source>
        <dbReference type="ARBA" id="ARBA00001541"/>
    </source>
</evidence>
<dbReference type="PANTHER" id="PTHR24422">
    <property type="entry name" value="CHEMOTAXIS PROTEIN METHYLTRANSFERASE"/>
    <property type="match status" value="1"/>
</dbReference>
<dbReference type="InterPro" id="IPR029063">
    <property type="entry name" value="SAM-dependent_MTases_sf"/>
</dbReference>
<dbReference type="GO" id="GO:0008983">
    <property type="term" value="F:protein-glutamate O-methyltransferase activity"/>
    <property type="evidence" value="ECO:0007669"/>
    <property type="project" value="UniProtKB-EC"/>
</dbReference>
<organism evidence="7">
    <name type="scientific">hydrocarbon metagenome</name>
    <dbReference type="NCBI Taxonomy" id="938273"/>
    <lineage>
        <taxon>unclassified sequences</taxon>
        <taxon>metagenomes</taxon>
        <taxon>ecological metagenomes</taxon>
    </lineage>
</organism>
<comment type="catalytic activity">
    <reaction evidence="1">
        <text>L-glutamyl-[protein] + S-adenosyl-L-methionine = [protein]-L-glutamate 5-O-methyl ester + S-adenosyl-L-homocysteine</text>
        <dbReference type="Rhea" id="RHEA:24452"/>
        <dbReference type="Rhea" id="RHEA-COMP:10208"/>
        <dbReference type="Rhea" id="RHEA-COMP:10311"/>
        <dbReference type="ChEBI" id="CHEBI:29973"/>
        <dbReference type="ChEBI" id="CHEBI:57856"/>
        <dbReference type="ChEBI" id="CHEBI:59789"/>
        <dbReference type="ChEBI" id="CHEBI:82795"/>
        <dbReference type="EC" id="2.1.1.80"/>
    </reaction>
</comment>
<dbReference type="GO" id="GO:0032259">
    <property type="term" value="P:methylation"/>
    <property type="evidence" value="ECO:0007669"/>
    <property type="project" value="UniProtKB-KW"/>
</dbReference>
<keyword evidence="5" id="KW-0949">S-adenosyl-L-methionine</keyword>
<dbReference type="EC" id="2.1.1.80" evidence="2"/>
<accession>A0A0W8G8A1</accession>
<dbReference type="PRINTS" id="PR00996">
    <property type="entry name" value="CHERMTFRASE"/>
</dbReference>
<dbReference type="InterPro" id="IPR036804">
    <property type="entry name" value="CheR_N_sf"/>
</dbReference>
<dbReference type="Gene3D" id="3.40.50.150">
    <property type="entry name" value="Vaccinia Virus protein VP39"/>
    <property type="match status" value="1"/>
</dbReference>
<dbReference type="InterPro" id="IPR000780">
    <property type="entry name" value="CheR_MeTrfase"/>
</dbReference>
<proteinExistence type="predicted"/>
<reference evidence="7" key="1">
    <citation type="journal article" date="2015" name="Proc. Natl. Acad. Sci. U.S.A.">
        <title>Networks of energetic and metabolic interactions define dynamics in microbial communities.</title>
        <authorList>
            <person name="Embree M."/>
            <person name="Liu J.K."/>
            <person name="Al-Bassam M.M."/>
            <person name="Zengler K."/>
        </authorList>
    </citation>
    <scope>NUCLEOTIDE SEQUENCE</scope>
</reference>
<comment type="caution">
    <text evidence="7">The sequence shown here is derived from an EMBL/GenBank/DDBJ whole genome shotgun (WGS) entry which is preliminary data.</text>
</comment>
<dbReference type="Pfam" id="PF01739">
    <property type="entry name" value="CheR"/>
    <property type="match status" value="1"/>
</dbReference>
<dbReference type="PROSITE" id="PS50123">
    <property type="entry name" value="CHER"/>
    <property type="match status" value="1"/>
</dbReference>
<dbReference type="Pfam" id="PF03705">
    <property type="entry name" value="CheR_N"/>
    <property type="match status" value="1"/>
</dbReference>
<dbReference type="InterPro" id="IPR026024">
    <property type="entry name" value="Chemotaxis_MeTrfase_CheR"/>
</dbReference>
<gene>
    <name evidence="7" type="ORF">ASZ90_000872</name>
</gene>
<dbReference type="InterPro" id="IPR022642">
    <property type="entry name" value="CheR_C"/>
</dbReference>
<dbReference type="EMBL" id="LNQE01000115">
    <property type="protein sequence ID" value="KUG29233.1"/>
    <property type="molecule type" value="Genomic_DNA"/>
</dbReference>
<dbReference type="SMART" id="SM00138">
    <property type="entry name" value="MeTrc"/>
    <property type="match status" value="1"/>
</dbReference>
<evidence type="ECO:0000256" key="5">
    <source>
        <dbReference type="ARBA" id="ARBA00022691"/>
    </source>
</evidence>
<dbReference type="Gene3D" id="1.10.155.10">
    <property type="entry name" value="Chemotaxis receptor methyltransferase CheR, N-terminal domain"/>
    <property type="match status" value="1"/>
</dbReference>
<keyword evidence="4 7" id="KW-0808">Transferase</keyword>
<evidence type="ECO:0000256" key="2">
    <source>
        <dbReference type="ARBA" id="ARBA00012534"/>
    </source>
</evidence>
<dbReference type="InterPro" id="IPR022641">
    <property type="entry name" value="CheR_N"/>
</dbReference>
<dbReference type="SUPFAM" id="SSF53335">
    <property type="entry name" value="S-adenosyl-L-methionine-dependent methyltransferases"/>
    <property type="match status" value="1"/>
</dbReference>
<evidence type="ECO:0000256" key="3">
    <source>
        <dbReference type="ARBA" id="ARBA00022603"/>
    </source>
</evidence>
<name>A0A0W8G8A1_9ZZZZ</name>
<feature type="domain" description="CheR-type methyltransferase" evidence="6">
    <location>
        <begin position="15"/>
        <end position="286"/>
    </location>
</feature>
<evidence type="ECO:0000256" key="4">
    <source>
        <dbReference type="ARBA" id="ARBA00022679"/>
    </source>
</evidence>
<dbReference type="AlphaFoldDB" id="A0A0W8G8A1"/>
<protein>
    <recommendedName>
        <fullName evidence="2">protein-glutamate O-methyltransferase</fullName>
        <ecNumber evidence="2">2.1.1.80</ecNumber>
    </recommendedName>
</protein>
<dbReference type="PANTHER" id="PTHR24422:SF10">
    <property type="entry name" value="CHEMOTAXIS PROTEIN METHYLTRANSFERASE 2"/>
    <property type="match status" value="1"/>
</dbReference>
<dbReference type="SUPFAM" id="SSF47757">
    <property type="entry name" value="Chemotaxis receptor methyltransferase CheR, N-terminal domain"/>
    <property type="match status" value="1"/>
</dbReference>
<evidence type="ECO:0000313" key="7">
    <source>
        <dbReference type="EMBL" id="KUG29233.1"/>
    </source>
</evidence>